<dbReference type="SUPFAM" id="SSF53901">
    <property type="entry name" value="Thiolase-like"/>
    <property type="match status" value="1"/>
</dbReference>
<dbReference type="InterPro" id="IPR032821">
    <property type="entry name" value="PKS_assoc"/>
</dbReference>
<dbReference type="InterPro" id="IPR013968">
    <property type="entry name" value="PKS_KR"/>
</dbReference>
<dbReference type="InterPro" id="IPR049551">
    <property type="entry name" value="PKS_DH_C"/>
</dbReference>
<accession>A0A7Z0WMD4</accession>
<dbReference type="RefSeq" id="WP_075133872.1">
    <property type="nucleotide sequence ID" value="NZ_MSIF01000007.1"/>
</dbReference>
<dbReference type="InterPro" id="IPR014030">
    <property type="entry name" value="Ketoacyl_synth_N"/>
</dbReference>
<dbReference type="PROSITE" id="PS50075">
    <property type="entry name" value="CARRIER"/>
    <property type="match status" value="1"/>
</dbReference>
<name>A0A7Z0WMD4_9PSEU</name>
<gene>
    <name evidence="9" type="ORF">BLA60_17035</name>
</gene>
<dbReference type="InterPro" id="IPR020807">
    <property type="entry name" value="PKS_DH"/>
</dbReference>
<dbReference type="Gene3D" id="3.10.129.110">
    <property type="entry name" value="Polyketide synthase dehydratase"/>
    <property type="match status" value="1"/>
</dbReference>
<protein>
    <submittedName>
        <fullName evidence="9">Short-chain dehydrogenase</fullName>
    </submittedName>
</protein>
<dbReference type="OrthoDB" id="9778690at2"/>
<feature type="region of interest" description="C-terminal hotdog fold" evidence="4">
    <location>
        <begin position="788"/>
        <end position="931"/>
    </location>
</feature>
<keyword evidence="2" id="KW-0597">Phosphoprotein</keyword>
<dbReference type="InterPro" id="IPR016039">
    <property type="entry name" value="Thiolase-like"/>
</dbReference>
<evidence type="ECO:0000313" key="9">
    <source>
        <dbReference type="EMBL" id="OLF10151.1"/>
    </source>
</evidence>
<feature type="domain" description="PKS/mFAS DH" evidence="8">
    <location>
        <begin position="646"/>
        <end position="931"/>
    </location>
</feature>
<dbReference type="PANTHER" id="PTHR43775">
    <property type="entry name" value="FATTY ACID SYNTHASE"/>
    <property type="match status" value="1"/>
</dbReference>
<dbReference type="PANTHER" id="PTHR43775:SF37">
    <property type="entry name" value="SI:DKEY-61P9.11"/>
    <property type="match status" value="1"/>
</dbReference>
<dbReference type="SUPFAM" id="SSF47336">
    <property type="entry name" value="ACP-like"/>
    <property type="match status" value="1"/>
</dbReference>
<dbReference type="EMBL" id="MSIF01000007">
    <property type="protein sequence ID" value="OLF10151.1"/>
    <property type="molecule type" value="Genomic_DNA"/>
</dbReference>
<evidence type="ECO:0000256" key="5">
    <source>
        <dbReference type="SAM" id="MobiDB-lite"/>
    </source>
</evidence>
<dbReference type="SMART" id="SM00826">
    <property type="entry name" value="PKS_DH"/>
    <property type="match status" value="1"/>
</dbReference>
<dbReference type="Gene3D" id="1.10.1240.100">
    <property type="match status" value="1"/>
</dbReference>
<dbReference type="PROSITE" id="PS52004">
    <property type="entry name" value="KS3_2"/>
    <property type="match status" value="1"/>
</dbReference>
<dbReference type="PROSITE" id="PS52019">
    <property type="entry name" value="PKS_MFAS_DH"/>
    <property type="match status" value="1"/>
</dbReference>
<evidence type="ECO:0000256" key="1">
    <source>
        <dbReference type="ARBA" id="ARBA00022450"/>
    </source>
</evidence>
<dbReference type="Gene3D" id="3.40.50.720">
    <property type="entry name" value="NAD(P)-binding Rossmann-like Domain"/>
    <property type="match status" value="1"/>
</dbReference>
<evidence type="ECO:0000259" key="8">
    <source>
        <dbReference type="PROSITE" id="PS52019"/>
    </source>
</evidence>
<feature type="active site" description="Proton donor; for dehydratase activity" evidence="4">
    <location>
        <position position="850"/>
    </location>
</feature>
<dbReference type="InterPro" id="IPR014031">
    <property type="entry name" value="Ketoacyl_synth_C"/>
</dbReference>
<dbReference type="SMART" id="SM00822">
    <property type="entry name" value="PKS_KR"/>
    <property type="match status" value="1"/>
</dbReference>
<feature type="active site" description="Proton acceptor; for dehydratase activity" evidence="4">
    <location>
        <position position="683"/>
    </location>
</feature>
<dbReference type="Pfam" id="PF00550">
    <property type="entry name" value="PP-binding"/>
    <property type="match status" value="1"/>
</dbReference>
<evidence type="ECO:0000256" key="2">
    <source>
        <dbReference type="ARBA" id="ARBA00022553"/>
    </source>
</evidence>
<dbReference type="Pfam" id="PF16197">
    <property type="entry name" value="KAsynt_C_assoc"/>
    <property type="match status" value="1"/>
</dbReference>
<feature type="domain" description="Ketosynthase family 3 (KS3)" evidence="7">
    <location>
        <begin position="32"/>
        <end position="469"/>
    </location>
</feature>
<dbReference type="InterPro" id="IPR042104">
    <property type="entry name" value="PKS_dehydratase_sf"/>
</dbReference>
<keyword evidence="10" id="KW-1185">Reference proteome</keyword>
<dbReference type="InterPro" id="IPR057326">
    <property type="entry name" value="KR_dom"/>
</dbReference>
<comment type="caution">
    <text evidence="9">The sequence shown here is derived from an EMBL/GenBank/DDBJ whole genome shotgun (WGS) entry which is preliminary data.</text>
</comment>
<evidence type="ECO:0000259" key="6">
    <source>
        <dbReference type="PROSITE" id="PS50075"/>
    </source>
</evidence>
<dbReference type="Pfam" id="PF00109">
    <property type="entry name" value="ketoacyl-synt"/>
    <property type="match status" value="1"/>
</dbReference>
<sequence>MTSLLGLGDLDLTRLPDDSDVRVTRSSPRRKAEPVAIIGMSGRIGAAANLAEFWSGLLRGEEFYGGLSARRRADIDAYLAARGVPLPIAEQRYAGGTRLPSLDEFDHRFFSLSRQEAKAIDPNQRVFLETAWAALEDSGYLSADLGGGRVGVYAGMSADFGEDYRAMVRAITPDASEVAVAGNIRSMIASRIAYLLDLRGPSLLVDTACSSGLVAAYTAYRAIQNGECSLAIVGAVKCDLVPVDADGESGVGTIDIGDTLAGDRHTRTFDRKCDGTSAAEGCVVFVLKSLERARRDGDHVHAVIMGGAVNQDGASNGITAPNAQAQADLITEALADAGVGAEQISFIEAHGTATRLGDPVEISGIDRAFSRQTARKQFCGIGTVKTNIGHLDNASGLAGLAKLVLSLRHRTLPASLNFEEPNQNISFPGTALFVNDRTVAWPADERETLYAGINSFGLSGTNCHLVVRGPDPVPPRDQAPERPADCHLLPLSARTPTALHRLAESYRDVVTTGGVHPADLTFTASTGRLHHGVRAAFVFGSTEELGALLTRFLAGGDDPDVRTGEFRLAVDKRDPRDLLAAERDQLDREASELAARSTTDREILRGLADRYVRGADLAWRDLARDGARRVPLPTYPFERTRCWVEADRAGGGLLDDATFVRSLGRDLVICRLGPRRRWELAEHRIHGVSVLPGTGLVEMMVSAARRLGLAGPALTLRRVQFAAPLAVPDGQDREVHLVLDHGAHDVSVTVASRAGDGDEWVVNATAELGPGQDAPAPVDLDVLGARLSRELVEPTEFDSAKGLEVSDRWTATLLGGRADESADELLYEFELPAAYQAEIADYALHPSLFDTVINAPSNVYDQQRLYLPFSYGTLRVHDSLPARVLAHFRKRPESVDGTLHAFDVTVTDPAGRVLLSVDNYCVKSAEGAAVRGGDYGYVQRFRPADGPAAHRGRGTVLLLGTAGELAGAFASAGYDCVHVPDPDTAPGPEAGREFALGVLACWPTGDDTTMADRVARPVERALALLTLVSAQRWTFTGGLVTLTREALAVTGEETGLDPGQAGVLGLMRVAALEYATLGLRAVDTDWATASTALVAEAGGADRPPLLLYRDGTPFEPHVLRHPVTVGGAARPLPADGAIVVSGGTGDLGTVVAGDLARRGARRLVLLGSDDTDRTRPEWTALAADLDAFEVLRLDLADQDAVDAAIRGVRERHGRVSGVLHLAGRPGAGFLYTKDTAEFLRVYRPKALGAVHLHEATLVDEPDFFVLFSSIATLLLNQGQADYTAANLVLDGLADRRAGEGLTALSVQWPAWRETGIARRMDAADEDEAFPPLDTAEALALLSALLGARDLPSSVMPGRARTAARPTRTTATSRPAGGRQVVLHGLDEVGDAERAVAEIWAQALDIDAIDVHDDFAALGGNSLLTAAVLKLYDQRFPALIDITDLFRYTTVAEQAACLRERLGTGQDAPAATPPPAASTAADDIDSLLDLFAPDSGDRRDSSEERTRRG</sequence>
<reference evidence="9 10" key="1">
    <citation type="submission" date="2016-12" db="EMBL/GenBank/DDBJ databases">
        <title>The draft genome sequence of Actinophytocola xinjiangensis.</title>
        <authorList>
            <person name="Wang W."/>
            <person name="Yuan L."/>
        </authorList>
    </citation>
    <scope>NUCLEOTIDE SEQUENCE [LARGE SCALE GENOMIC DNA]</scope>
    <source>
        <strain evidence="9 10">CGMCC 4.4663</strain>
    </source>
</reference>
<feature type="region of interest" description="Disordered" evidence="5">
    <location>
        <begin position="1355"/>
        <end position="1375"/>
    </location>
</feature>
<dbReference type="InterPro" id="IPR020841">
    <property type="entry name" value="PKS_Beta-ketoAc_synthase_dom"/>
</dbReference>
<evidence type="ECO:0000256" key="4">
    <source>
        <dbReference type="PROSITE-ProRule" id="PRU01363"/>
    </source>
</evidence>
<dbReference type="InterPro" id="IPR036291">
    <property type="entry name" value="NAD(P)-bd_dom_sf"/>
</dbReference>
<dbReference type="Proteomes" id="UP000185696">
    <property type="component" value="Unassembled WGS sequence"/>
</dbReference>
<evidence type="ECO:0000256" key="3">
    <source>
        <dbReference type="ARBA" id="ARBA00022679"/>
    </source>
</evidence>
<dbReference type="InterPro" id="IPR049900">
    <property type="entry name" value="PKS_mFAS_DH"/>
</dbReference>
<dbReference type="SMART" id="SM00825">
    <property type="entry name" value="PKS_KS"/>
    <property type="match status" value="1"/>
</dbReference>
<feature type="domain" description="Carrier" evidence="6">
    <location>
        <begin position="1386"/>
        <end position="1461"/>
    </location>
</feature>
<keyword evidence="1" id="KW-0596">Phosphopantetheine</keyword>
<feature type="region of interest" description="N-terminal hotdog fold" evidence="4">
    <location>
        <begin position="646"/>
        <end position="775"/>
    </location>
</feature>
<organism evidence="9 10">
    <name type="scientific">Actinophytocola xinjiangensis</name>
    <dbReference type="NCBI Taxonomy" id="485602"/>
    <lineage>
        <taxon>Bacteria</taxon>
        <taxon>Bacillati</taxon>
        <taxon>Actinomycetota</taxon>
        <taxon>Actinomycetes</taxon>
        <taxon>Pseudonocardiales</taxon>
        <taxon>Pseudonocardiaceae</taxon>
    </lineage>
</organism>
<dbReference type="SUPFAM" id="SSF51735">
    <property type="entry name" value="NAD(P)-binding Rossmann-fold domains"/>
    <property type="match status" value="2"/>
</dbReference>
<dbReference type="InterPro" id="IPR009081">
    <property type="entry name" value="PP-bd_ACP"/>
</dbReference>
<dbReference type="InterPro" id="IPR049552">
    <property type="entry name" value="PKS_DH_N"/>
</dbReference>
<dbReference type="Gene3D" id="1.10.1200.10">
    <property type="entry name" value="ACP-like"/>
    <property type="match status" value="1"/>
</dbReference>
<dbReference type="Pfam" id="PF02801">
    <property type="entry name" value="Ketoacyl-synt_C"/>
    <property type="match status" value="1"/>
</dbReference>
<dbReference type="Pfam" id="PF21089">
    <property type="entry name" value="PKS_DH_N"/>
    <property type="match status" value="1"/>
</dbReference>
<proteinExistence type="predicted"/>
<keyword evidence="3" id="KW-0808">Transferase</keyword>
<dbReference type="GO" id="GO:0006633">
    <property type="term" value="P:fatty acid biosynthetic process"/>
    <property type="evidence" value="ECO:0007669"/>
    <property type="project" value="TreeGrafter"/>
</dbReference>
<dbReference type="GO" id="GO:0004312">
    <property type="term" value="F:fatty acid synthase activity"/>
    <property type="evidence" value="ECO:0007669"/>
    <property type="project" value="TreeGrafter"/>
</dbReference>
<dbReference type="Pfam" id="PF08659">
    <property type="entry name" value="KR"/>
    <property type="match status" value="1"/>
</dbReference>
<evidence type="ECO:0000313" key="10">
    <source>
        <dbReference type="Proteomes" id="UP000185696"/>
    </source>
</evidence>
<evidence type="ECO:0000259" key="7">
    <source>
        <dbReference type="PROSITE" id="PS52004"/>
    </source>
</evidence>
<dbReference type="InterPro" id="IPR036736">
    <property type="entry name" value="ACP-like_sf"/>
</dbReference>
<dbReference type="InterPro" id="IPR050091">
    <property type="entry name" value="PKS_NRPS_Biosynth_Enz"/>
</dbReference>
<dbReference type="CDD" id="cd00833">
    <property type="entry name" value="PKS"/>
    <property type="match status" value="1"/>
</dbReference>
<dbReference type="Gene3D" id="3.40.47.10">
    <property type="match status" value="1"/>
</dbReference>
<dbReference type="Pfam" id="PF14765">
    <property type="entry name" value="PS-DH"/>
    <property type="match status" value="1"/>
</dbReference>